<dbReference type="AlphaFoldDB" id="A0A8K0SBW9"/>
<feature type="compositionally biased region" description="Basic and acidic residues" evidence="2">
    <location>
        <begin position="258"/>
        <end position="283"/>
    </location>
</feature>
<reference evidence="3" key="1">
    <citation type="journal article" date="2021" name="Nat. Commun.">
        <title>Genetic determinants of endophytism in the Arabidopsis root mycobiome.</title>
        <authorList>
            <person name="Mesny F."/>
            <person name="Miyauchi S."/>
            <person name="Thiergart T."/>
            <person name="Pickel B."/>
            <person name="Atanasova L."/>
            <person name="Karlsson M."/>
            <person name="Huettel B."/>
            <person name="Barry K.W."/>
            <person name="Haridas S."/>
            <person name="Chen C."/>
            <person name="Bauer D."/>
            <person name="Andreopoulos W."/>
            <person name="Pangilinan J."/>
            <person name="LaButti K."/>
            <person name="Riley R."/>
            <person name="Lipzen A."/>
            <person name="Clum A."/>
            <person name="Drula E."/>
            <person name="Henrissat B."/>
            <person name="Kohler A."/>
            <person name="Grigoriev I.V."/>
            <person name="Martin F.M."/>
            <person name="Hacquard S."/>
        </authorList>
    </citation>
    <scope>NUCLEOTIDE SEQUENCE</scope>
    <source>
        <strain evidence="3">MPI-SDFR-AT-0068</strain>
    </source>
</reference>
<dbReference type="OrthoDB" id="2420947at2759"/>
<keyword evidence="4" id="KW-1185">Reference proteome</keyword>
<dbReference type="InterPro" id="IPR025212">
    <property type="entry name" value="CAD_CENP-Q"/>
</dbReference>
<feature type="compositionally biased region" description="Basic and acidic residues" evidence="2">
    <location>
        <begin position="76"/>
        <end position="92"/>
    </location>
</feature>
<evidence type="ECO:0000313" key="3">
    <source>
        <dbReference type="EMBL" id="KAH7263454.1"/>
    </source>
</evidence>
<comment type="caution">
    <text evidence="3">The sequence shown here is derived from an EMBL/GenBank/DDBJ whole genome shotgun (WGS) entry which is preliminary data.</text>
</comment>
<feature type="region of interest" description="Disordered" evidence="2">
    <location>
        <begin position="1"/>
        <end position="349"/>
    </location>
</feature>
<feature type="compositionally biased region" description="Basic and acidic residues" evidence="2">
    <location>
        <begin position="186"/>
        <end position="204"/>
    </location>
</feature>
<dbReference type="GO" id="GO:0003677">
    <property type="term" value="F:DNA binding"/>
    <property type="evidence" value="ECO:0007669"/>
    <property type="project" value="InterPro"/>
</dbReference>
<evidence type="ECO:0000313" key="4">
    <source>
        <dbReference type="Proteomes" id="UP000813427"/>
    </source>
</evidence>
<accession>A0A8K0SBW9</accession>
<evidence type="ECO:0000256" key="2">
    <source>
        <dbReference type="SAM" id="MobiDB-lite"/>
    </source>
</evidence>
<dbReference type="EMBL" id="JAGPXF010000001">
    <property type="protein sequence ID" value="KAH7263454.1"/>
    <property type="molecule type" value="Genomic_DNA"/>
</dbReference>
<dbReference type="Pfam" id="PF13094">
    <property type="entry name" value="CENP-Q"/>
    <property type="match status" value="1"/>
</dbReference>
<protein>
    <submittedName>
        <fullName evidence="3">CENP-Q, a CENPA-CAD centromere complex subunit-domain-containing protein</fullName>
    </submittedName>
</protein>
<feature type="compositionally biased region" description="Basic and acidic residues" evidence="2">
    <location>
        <begin position="100"/>
        <end position="109"/>
    </location>
</feature>
<proteinExistence type="predicted"/>
<feature type="region of interest" description="Disordered" evidence="2">
    <location>
        <begin position="423"/>
        <end position="442"/>
    </location>
</feature>
<dbReference type="SMART" id="SM00384">
    <property type="entry name" value="AT_hook"/>
    <property type="match status" value="6"/>
</dbReference>
<dbReference type="InterPro" id="IPR017956">
    <property type="entry name" value="AT_hook_DNA-bd_motif"/>
</dbReference>
<organism evidence="3 4">
    <name type="scientific">Fusarium tricinctum</name>
    <dbReference type="NCBI Taxonomy" id="61284"/>
    <lineage>
        <taxon>Eukaryota</taxon>
        <taxon>Fungi</taxon>
        <taxon>Dikarya</taxon>
        <taxon>Ascomycota</taxon>
        <taxon>Pezizomycotina</taxon>
        <taxon>Sordariomycetes</taxon>
        <taxon>Hypocreomycetidae</taxon>
        <taxon>Hypocreales</taxon>
        <taxon>Nectriaceae</taxon>
        <taxon>Fusarium</taxon>
        <taxon>Fusarium tricinctum species complex</taxon>
    </lineage>
</organism>
<feature type="compositionally biased region" description="Basic and acidic residues" evidence="2">
    <location>
        <begin position="157"/>
        <end position="169"/>
    </location>
</feature>
<feature type="coiled-coil region" evidence="1">
    <location>
        <begin position="472"/>
        <end position="513"/>
    </location>
</feature>
<evidence type="ECO:0000256" key="1">
    <source>
        <dbReference type="SAM" id="Coils"/>
    </source>
</evidence>
<dbReference type="PRINTS" id="PR00929">
    <property type="entry name" value="ATHOOK"/>
</dbReference>
<gene>
    <name evidence="3" type="ORF">BKA59DRAFT_466023</name>
</gene>
<sequence>MSTDAKPQARKRGRPANASKPAVASALQDRPDEYEADVDEIARPKKRGRPKKRVTEDAPEESVEQEDKPRRKRGRPSLEDKSAEKPAEEAAQPKRKRGRPSLEKNRIEQEVEQEAVEGAAKPKKKRGRPSLEKQNEPEEEQETAENTTRPKKKRGRRAVETDQNDKEPEQEPVEESGKGKRKKSKEKQIEQPKEPEEQPEEEPRPRKKSRKPAQQPEPEPEETEPAPRKKRQRRAQEEPEPQEEEQSRRSPRTSLNDLGKDANNKGRKGDRARKQDRLSRENVEDQQPDETTKKRGRPKGGRPSAEKSNEPQPEEQEQEQDTNAKKKRRSKNDAPSDSDESLPSPEKPYLHIAPFKRTIRSSTIAAKWTPLSGSSLPAATSILTLAHQPILSRTSTTRNRRTHASSALHLVSRRIERKLARGLPFPPASSTTTTTRRRADADGGRAMELDFEAVLDGKTALDRQLVPARHAVELLKAERDRMEKELDKDYEELRRLEANARAQTRERKDLFRKAHVLAPTSRPTSKNHDTAFFPGIKDEGTLKDLVDTPLEPLAIQLAGHVESIRSNLQQAEGVTPQLNSTKAALQDVLHRYLDSESYEQVVFG</sequence>
<dbReference type="Proteomes" id="UP000813427">
    <property type="component" value="Unassembled WGS sequence"/>
</dbReference>
<name>A0A8K0SBW9_9HYPO</name>
<keyword evidence="1" id="KW-0175">Coiled coil</keyword>